<keyword evidence="2" id="KW-0378">Hydrolase</keyword>
<dbReference type="SUPFAM" id="SSF56281">
    <property type="entry name" value="Metallo-hydrolase/oxidoreductase"/>
    <property type="match status" value="1"/>
</dbReference>
<feature type="domain" description="Metallo-beta-lactamase" evidence="1">
    <location>
        <begin position="31"/>
        <end position="214"/>
    </location>
</feature>
<reference evidence="2 3" key="1">
    <citation type="submission" date="2020-04" db="EMBL/GenBank/DDBJ databases">
        <title>Sequencing and Assembly of C. fimi.</title>
        <authorList>
            <person name="Ramsey A.R."/>
        </authorList>
    </citation>
    <scope>NUCLEOTIDE SEQUENCE [LARGE SCALE GENOMIC DNA]</scope>
    <source>
        <strain evidence="2 3">SB</strain>
    </source>
</reference>
<comment type="caution">
    <text evidence="2">The sequence shown here is derived from an EMBL/GenBank/DDBJ whole genome shotgun (WGS) entry which is preliminary data.</text>
</comment>
<organism evidence="2 3">
    <name type="scientific">Cellulomonas fimi</name>
    <dbReference type="NCBI Taxonomy" id="1708"/>
    <lineage>
        <taxon>Bacteria</taxon>
        <taxon>Bacillati</taxon>
        <taxon>Actinomycetota</taxon>
        <taxon>Actinomycetes</taxon>
        <taxon>Micrococcales</taxon>
        <taxon>Cellulomonadaceae</taxon>
        <taxon>Cellulomonas</taxon>
    </lineage>
</organism>
<proteinExistence type="predicted"/>
<dbReference type="RefSeq" id="WP_169325292.1">
    <property type="nucleotide sequence ID" value="NZ_JABCJJ010000019.1"/>
</dbReference>
<dbReference type="Proteomes" id="UP000562124">
    <property type="component" value="Unassembled WGS sequence"/>
</dbReference>
<dbReference type="InterPro" id="IPR036866">
    <property type="entry name" value="RibonucZ/Hydroxyglut_hydro"/>
</dbReference>
<dbReference type="EMBL" id="JABCJJ010000019">
    <property type="protein sequence ID" value="NMR20912.1"/>
    <property type="molecule type" value="Genomic_DNA"/>
</dbReference>
<dbReference type="InterPro" id="IPR051453">
    <property type="entry name" value="MBL_Glyoxalase_II"/>
</dbReference>
<dbReference type="Gene3D" id="3.60.15.10">
    <property type="entry name" value="Ribonuclease Z/Hydroxyacylglutathione hydrolase-like"/>
    <property type="match status" value="1"/>
</dbReference>
<name>A0A7Y0QJ31_CELFI</name>
<accession>A0A7Y0QJ31</accession>
<evidence type="ECO:0000259" key="1">
    <source>
        <dbReference type="SMART" id="SM00849"/>
    </source>
</evidence>
<dbReference type="SMART" id="SM00849">
    <property type="entry name" value="Lactamase_B"/>
    <property type="match status" value="1"/>
</dbReference>
<protein>
    <submittedName>
        <fullName evidence="2">MBL fold metallo-hydrolase</fullName>
    </submittedName>
</protein>
<evidence type="ECO:0000313" key="3">
    <source>
        <dbReference type="Proteomes" id="UP000562124"/>
    </source>
</evidence>
<dbReference type="AlphaFoldDB" id="A0A7Y0QJ31"/>
<dbReference type="PANTHER" id="PTHR46233:SF1">
    <property type="entry name" value="CONSERVED PROTEIN"/>
    <property type="match status" value="1"/>
</dbReference>
<keyword evidence="3" id="KW-1185">Reference proteome</keyword>
<dbReference type="PANTHER" id="PTHR46233">
    <property type="entry name" value="HYDROXYACYLGLUTATHIONE HYDROLASE GLOC"/>
    <property type="match status" value="1"/>
</dbReference>
<dbReference type="CDD" id="cd06262">
    <property type="entry name" value="metallo-hydrolase-like_MBL-fold"/>
    <property type="match status" value="1"/>
</dbReference>
<gene>
    <name evidence="2" type="ORF">HIR71_11900</name>
</gene>
<dbReference type="Pfam" id="PF00753">
    <property type="entry name" value="Lactamase_B"/>
    <property type="match status" value="1"/>
</dbReference>
<evidence type="ECO:0000313" key="2">
    <source>
        <dbReference type="EMBL" id="NMR20912.1"/>
    </source>
</evidence>
<dbReference type="GO" id="GO:0016787">
    <property type="term" value="F:hydrolase activity"/>
    <property type="evidence" value="ECO:0007669"/>
    <property type="project" value="UniProtKB-KW"/>
</dbReference>
<dbReference type="InterPro" id="IPR001279">
    <property type="entry name" value="Metallo-B-lactamas"/>
</dbReference>
<sequence>MTYTGTVVGGATAVRELDEVVVRKLSVGPMDNNAYLVTCRASGAQLLVDAAAEPDRLLDLVRAGSRSARLDAVVTTHRHPDHHGALAAVVAVTGARTAAGADDVAGIPVPTSRPLAHGDVLTVGHVTLDVVGLRGHTPGSVALVYREPERRPTGGPGTPDAVPGRAHVFTGDSLFPGGVGSTQGDSSRFATLLADVRSRLFARFDDATWVYPGHGADTTLGAERAHLDEWEARGW</sequence>